<dbReference type="AlphaFoldDB" id="A0A1Q3CWW2"/>
<reference evidence="2" key="1">
    <citation type="submission" date="2016-04" db="EMBL/GenBank/DDBJ databases">
        <title>Cephalotus genome sequencing.</title>
        <authorList>
            <person name="Fukushima K."/>
            <person name="Hasebe M."/>
            <person name="Fang X."/>
        </authorList>
    </citation>
    <scope>NUCLEOTIDE SEQUENCE [LARGE SCALE GENOMIC DNA]</scope>
    <source>
        <strain evidence="2">cv. St1</strain>
    </source>
</reference>
<organism evidence="1 2">
    <name type="scientific">Cephalotus follicularis</name>
    <name type="common">Albany pitcher plant</name>
    <dbReference type="NCBI Taxonomy" id="3775"/>
    <lineage>
        <taxon>Eukaryota</taxon>
        <taxon>Viridiplantae</taxon>
        <taxon>Streptophyta</taxon>
        <taxon>Embryophyta</taxon>
        <taxon>Tracheophyta</taxon>
        <taxon>Spermatophyta</taxon>
        <taxon>Magnoliopsida</taxon>
        <taxon>eudicotyledons</taxon>
        <taxon>Gunneridae</taxon>
        <taxon>Pentapetalae</taxon>
        <taxon>rosids</taxon>
        <taxon>fabids</taxon>
        <taxon>Oxalidales</taxon>
        <taxon>Cephalotaceae</taxon>
        <taxon>Cephalotus</taxon>
    </lineage>
</organism>
<dbReference type="OrthoDB" id="1735266at2759"/>
<dbReference type="PANTHER" id="PTHR33054:SF9">
    <property type="entry name" value="CCHC-TYPE DOMAIN-CONTAINING PROTEIN"/>
    <property type="match status" value="1"/>
</dbReference>
<keyword evidence="2" id="KW-1185">Reference proteome</keyword>
<protein>
    <recommendedName>
        <fullName evidence="3">UBN2_2 domain-containing protein</fullName>
    </recommendedName>
</protein>
<gene>
    <name evidence="1" type="ORF">CFOL_v3_28114</name>
</gene>
<dbReference type="Proteomes" id="UP000187406">
    <property type="component" value="Unassembled WGS sequence"/>
</dbReference>
<dbReference type="PANTHER" id="PTHR33054">
    <property type="entry name" value="CCHC-TYPE DOMAIN-CONTAINING PROTEIN"/>
    <property type="match status" value="1"/>
</dbReference>
<comment type="caution">
    <text evidence="1">The sequence shown here is derived from an EMBL/GenBank/DDBJ whole genome shotgun (WGS) entry which is preliminary data.</text>
</comment>
<dbReference type="Pfam" id="PF22909">
    <property type="entry name" value="Caulimovir_coat_dom"/>
    <property type="match status" value="1"/>
</dbReference>
<dbReference type="InParanoid" id="A0A1Q3CWW2"/>
<sequence length="138" mass="16722">FRLYKDTFLTKVFTREDVNQPYWKVKNFTGLQQLFAEKIESKYREQYNRIVPYDTLTYGDIFSIITKTGLELCNDIKINKQIKRDAKTYKKELGDVCTQFGYEQLKPPFSTIKNNPQNYKSKYRKIYYKRRKQIETPQ</sequence>
<proteinExistence type="predicted"/>
<accession>A0A1Q3CWW2</accession>
<dbReference type="EMBL" id="BDDD01003294">
    <property type="protein sequence ID" value="GAV84672.1"/>
    <property type="molecule type" value="Genomic_DNA"/>
</dbReference>
<evidence type="ECO:0000313" key="1">
    <source>
        <dbReference type="EMBL" id="GAV84672.1"/>
    </source>
</evidence>
<evidence type="ECO:0008006" key="3">
    <source>
        <dbReference type="Google" id="ProtNLM"/>
    </source>
</evidence>
<name>A0A1Q3CWW2_CEPFO</name>
<evidence type="ECO:0000313" key="2">
    <source>
        <dbReference type="Proteomes" id="UP000187406"/>
    </source>
</evidence>
<feature type="non-terminal residue" evidence="1">
    <location>
        <position position="1"/>
    </location>
</feature>